<protein>
    <recommendedName>
        <fullName evidence="4">Secreted protein</fullName>
    </recommendedName>
</protein>
<dbReference type="OrthoDB" id="10429719at2759"/>
<keyword evidence="1" id="KW-0732">Signal</keyword>
<dbReference type="EMBL" id="JAESVG020000005">
    <property type="protein sequence ID" value="KAG8627532.1"/>
    <property type="molecule type" value="Genomic_DNA"/>
</dbReference>
<sequence>MLLVVSIWPCAIFSHQSGEVEKVCVCAILDTASAPPQTLNLNFVCANFGWHVQCGKTDLDLWIIEATGIQLTGIVTILILDIGGFVRLVNIFRCRCLALCS</sequence>
<organism evidence="2 3">
    <name type="scientific">Elsinoe batatas</name>
    <dbReference type="NCBI Taxonomy" id="2601811"/>
    <lineage>
        <taxon>Eukaryota</taxon>
        <taxon>Fungi</taxon>
        <taxon>Dikarya</taxon>
        <taxon>Ascomycota</taxon>
        <taxon>Pezizomycotina</taxon>
        <taxon>Dothideomycetes</taxon>
        <taxon>Dothideomycetidae</taxon>
        <taxon>Myriangiales</taxon>
        <taxon>Elsinoaceae</taxon>
        <taxon>Elsinoe</taxon>
    </lineage>
</organism>
<dbReference type="AlphaFoldDB" id="A0A8K0L1T2"/>
<feature type="chain" id="PRO_5035420083" description="Secreted protein" evidence="1">
    <location>
        <begin position="19"/>
        <end position="101"/>
    </location>
</feature>
<gene>
    <name evidence="2" type="ORF">KVT40_005015</name>
</gene>
<evidence type="ECO:0000256" key="1">
    <source>
        <dbReference type="SAM" id="SignalP"/>
    </source>
</evidence>
<dbReference type="Proteomes" id="UP000809789">
    <property type="component" value="Unassembled WGS sequence"/>
</dbReference>
<reference evidence="2" key="1">
    <citation type="submission" date="2021-07" db="EMBL/GenBank/DDBJ databases">
        <title>Elsinoe batatas strain:CRI-CJ2 Genome sequencing and assembly.</title>
        <authorList>
            <person name="Huang L."/>
        </authorList>
    </citation>
    <scope>NUCLEOTIDE SEQUENCE</scope>
    <source>
        <strain evidence="2">CRI-CJ2</strain>
    </source>
</reference>
<evidence type="ECO:0000313" key="2">
    <source>
        <dbReference type="EMBL" id="KAG8627532.1"/>
    </source>
</evidence>
<feature type="signal peptide" evidence="1">
    <location>
        <begin position="1"/>
        <end position="18"/>
    </location>
</feature>
<keyword evidence="3" id="KW-1185">Reference proteome</keyword>
<evidence type="ECO:0000313" key="3">
    <source>
        <dbReference type="Proteomes" id="UP000809789"/>
    </source>
</evidence>
<comment type="caution">
    <text evidence="2">The sequence shown here is derived from an EMBL/GenBank/DDBJ whole genome shotgun (WGS) entry which is preliminary data.</text>
</comment>
<proteinExistence type="predicted"/>
<accession>A0A8K0L1T2</accession>
<name>A0A8K0L1T2_9PEZI</name>
<evidence type="ECO:0008006" key="4">
    <source>
        <dbReference type="Google" id="ProtNLM"/>
    </source>
</evidence>